<keyword evidence="5 8" id="KW-0812">Transmembrane</keyword>
<feature type="transmembrane region" description="Helical" evidence="8">
    <location>
        <begin position="224"/>
        <end position="245"/>
    </location>
</feature>
<organism evidence="9 10">
    <name type="scientific">Holdemanella porci</name>
    <dbReference type="NCBI Taxonomy" id="2652276"/>
    <lineage>
        <taxon>Bacteria</taxon>
        <taxon>Bacillati</taxon>
        <taxon>Bacillota</taxon>
        <taxon>Erysipelotrichia</taxon>
        <taxon>Erysipelotrichales</taxon>
        <taxon>Erysipelotrichaceae</taxon>
        <taxon>Holdemanella</taxon>
    </lineage>
</organism>
<evidence type="ECO:0000256" key="3">
    <source>
        <dbReference type="ARBA" id="ARBA00022448"/>
    </source>
</evidence>
<keyword evidence="4" id="KW-1003">Cell membrane</keyword>
<proteinExistence type="inferred from homology"/>
<feature type="transmembrane region" description="Helical" evidence="8">
    <location>
        <begin position="286"/>
        <end position="305"/>
    </location>
</feature>
<evidence type="ECO:0000256" key="8">
    <source>
        <dbReference type="SAM" id="Phobius"/>
    </source>
</evidence>
<protein>
    <submittedName>
        <fullName evidence="9">AEC family transporter</fullName>
    </submittedName>
</protein>
<dbReference type="InterPro" id="IPR038770">
    <property type="entry name" value="Na+/solute_symporter_sf"/>
</dbReference>
<dbReference type="InterPro" id="IPR004776">
    <property type="entry name" value="Mem_transp_PIN-like"/>
</dbReference>
<feature type="transmembrane region" description="Helical" evidence="8">
    <location>
        <begin position="36"/>
        <end position="54"/>
    </location>
</feature>
<evidence type="ECO:0000256" key="1">
    <source>
        <dbReference type="ARBA" id="ARBA00004651"/>
    </source>
</evidence>
<keyword evidence="7 8" id="KW-0472">Membrane</keyword>
<feature type="transmembrane region" description="Helical" evidence="8">
    <location>
        <begin position="66"/>
        <end position="87"/>
    </location>
</feature>
<keyword evidence="6 8" id="KW-1133">Transmembrane helix</keyword>
<reference evidence="9 10" key="1">
    <citation type="submission" date="2019-08" db="EMBL/GenBank/DDBJ databases">
        <title>In-depth cultivation of the pig gut microbiome towards novel bacterial diversity and tailored functional studies.</title>
        <authorList>
            <person name="Wylensek D."/>
            <person name="Hitch T.C.A."/>
            <person name="Clavel T."/>
        </authorList>
    </citation>
    <scope>NUCLEOTIDE SEQUENCE [LARGE SCALE GENOMIC DNA]</scope>
    <source>
        <strain evidence="9 10">LKV-472-APC-3</strain>
    </source>
</reference>
<dbReference type="Proteomes" id="UP000434241">
    <property type="component" value="Unassembled WGS sequence"/>
</dbReference>
<accession>A0A6N7VEK2</accession>
<gene>
    <name evidence="9" type="ORF">FYJ55_04880</name>
</gene>
<name>A0A6N7VEK2_9FIRM</name>
<feature type="transmembrane region" description="Helical" evidence="8">
    <location>
        <begin position="127"/>
        <end position="149"/>
    </location>
</feature>
<keyword evidence="10" id="KW-1185">Reference proteome</keyword>
<evidence type="ECO:0000313" key="10">
    <source>
        <dbReference type="Proteomes" id="UP000434241"/>
    </source>
</evidence>
<comment type="caution">
    <text evidence="9">The sequence shown here is derived from an EMBL/GenBank/DDBJ whole genome shotgun (WGS) entry which is preliminary data.</text>
</comment>
<dbReference type="Gene3D" id="1.20.1530.20">
    <property type="match status" value="1"/>
</dbReference>
<evidence type="ECO:0000256" key="7">
    <source>
        <dbReference type="ARBA" id="ARBA00023136"/>
    </source>
</evidence>
<comment type="subcellular location">
    <subcellularLocation>
        <location evidence="1">Cell membrane</location>
        <topology evidence="1">Multi-pass membrane protein</topology>
    </subcellularLocation>
</comment>
<dbReference type="EMBL" id="VUMR01000019">
    <property type="protein sequence ID" value="MSS56241.1"/>
    <property type="molecule type" value="Genomic_DNA"/>
</dbReference>
<sequence>MDLKIIVEQLTVLFFLMAIGFLINKLGILNKEYNKCISKLLLTIGIPGLLISSVANGNPFENNYDIFNVLYVCTIIHIFVIILALVVTKLFRFGNTASVYRFMYVFPNAGFIGFLVINAIFGPEALIYATVFQLPSNILCYTYGIYLMSGMGFNKNEALKSILNPCIVAALIACSLCILDIHLPSLIIESGSYLGSITTPLGMVIIGSSLASCEIDVRKIDVRLYINILIKMFLLPILCYLFLSLICNDAILIAVLTITFGLPAATNTVVFANLYNKDIELASEGVFITTVMCLFSIPIICSLLLI</sequence>
<dbReference type="Pfam" id="PF03547">
    <property type="entry name" value="Mem_trans"/>
    <property type="match status" value="2"/>
</dbReference>
<dbReference type="AlphaFoldDB" id="A0A6N7VEK2"/>
<feature type="transmembrane region" description="Helical" evidence="8">
    <location>
        <begin position="251"/>
        <end position="274"/>
    </location>
</feature>
<feature type="transmembrane region" description="Helical" evidence="8">
    <location>
        <begin position="6"/>
        <end position="24"/>
    </location>
</feature>
<evidence type="ECO:0000313" key="9">
    <source>
        <dbReference type="EMBL" id="MSS56241.1"/>
    </source>
</evidence>
<evidence type="ECO:0000256" key="5">
    <source>
        <dbReference type="ARBA" id="ARBA00022692"/>
    </source>
</evidence>
<dbReference type="PANTHER" id="PTHR36838:SF1">
    <property type="entry name" value="SLR1864 PROTEIN"/>
    <property type="match status" value="1"/>
</dbReference>
<evidence type="ECO:0000256" key="4">
    <source>
        <dbReference type="ARBA" id="ARBA00022475"/>
    </source>
</evidence>
<dbReference type="RefSeq" id="WP_154555890.1">
    <property type="nucleotide sequence ID" value="NZ_VUMR01000019.1"/>
</dbReference>
<keyword evidence="3" id="KW-0813">Transport</keyword>
<dbReference type="GO" id="GO:0055085">
    <property type="term" value="P:transmembrane transport"/>
    <property type="evidence" value="ECO:0007669"/>
    <property type="project" value="InterPro"/>
</dbReference>
<dbReference type="PANTHER" id="PTHR36838">
    <property type="entry name" value="AUXIN EFFLUX CARRIER FAMILY PROTEIN"/>
    <property type="match status" value="1"/>
</dbReference>
<dbReference type="GO" id="GO:0005886">
    <property type="term" value="C:plasma membrane"/>
    <property type="evidence" value="ECO:0007669"/>
    <property type="project" value="UniProtKB-SubCell"/>
</dbReference>
<feature type="transmembrane region" description="Helical" evidence="8">
    <location>
        <begin position="99"/>
        <end position="121"/>
    </location>
</feature>
<evidence type="ECO:0000256" key="6">
    <source>
        <dbReference type="ARBA" id="ARBA00022989"/>
    </source>
</evidence>
<feature type="transmembrane region" description="Helical" evidence="8">
    <location>
        <begin position="161"/>
        <end position="181"/>
    </location>
</feature>
<comment type="similarity">
    <text evidence="2">Belongs to the auxin efflux carrier (TC 2.A.69) family.</text>
</comment>
<feature type="transmembrane region" description="Helical" evidence="8">
    <location>
        <begin position="193"/>
        <end position="212"/>
    </location>
</feature>
<evidence type="ECO:0000256" key="2">
    <source>
        <dbReference type="ARBA" id="ARBA00010145"/>
    </source>
</evidence>
<dbReference type="GeneID" id="93158623"/>